<dbReference type="RefSeq" id="WP_369426803.1">
    <property type="nucleotide sequence ID" value="NZ_JADWDC010000038.1"/>
</dbReference>
<reference evidence="1" key="1">
    <citation type="journal article" date="2021" name="Antonie Van Leeuwenhoek">
        <title>Draft genome and description of Waterburya agarophytonicola gen. nov. sp. nov. (Pleurocapsales, Cyanobacteria): a seaweed symbiont.</title>
        <authorList>
            <person name="Bonthond G."/>
            <person name="Shalygin S."/>
            <person name="Bayer T."/>
            <person name="Weinberger F."/>
        </authorList>
    </citation>
    <scope>NUCLEOTIDE SEQUENCE</scope>
    <source>
        <strain evidence="1">KI4</strain>
    </source>
</reference>
<keyword evidence="2" id="KW-1185">Reference proteome</keyword>
<name>A0A964BRA6_9CYAN</name>
<organism evidence="1 2">
    <name type="scientific">Waterburya agarophytonicola KI4</name>
    <dbReference type="NCBI Taxonomy" id="2874699"/>
    <lineage>
        <taxon>Bacteria</taxon>
        <taxon>Bacillati</taxon>
        <taxon>Cyanobacteriota</taxon>
        <taxon>Cyanophyceae</taxon>
        <taxon>Pleurocapsales</taxon>
        <taxon>Hyellaceae</taxon>
        <taxon>Waterburya</taxon>
        <taxon>Waterburya agarophytonicola</taxon>
    </lineage>
</organism>
<evidence type="ECO:0000313" key="2">
    <source>
        <dbReference type="Proteomes" id="UP000729733"/>
    </source>
</evidence>
<dbReference type="AlphaFoldDB" id="A0A964BRA6"/>
<accession>A0A964BRA6</accession>
<sequence length="119" mass="13899">MEKNLLPTEIILTPARQCIAKLNLNRRLQPGNYLDFEGKTYAILERHHFYQYRVGGYRFDKATLHVQESKRPEETSLIGDRYVIGNANCRFNARSEIMRCAVNPEGPCQECRYFELANN</sequence>
<comment type="caution">
    <text evidence="1">The sequence shown here is derived from an EMBL/GenBank/DDBJ whole genome shotgun (WGS) entry which is preliminary data.</text>
</comment>
<dbReference type="Pfam" id="PF20065">
    <property type="entry name" value="DUF6464"/>
    <property type="match status" value="1"/>
</dbReference>
<gene>
    <name evidence="1" type="ORF">I4641_14805</name>
</gene>
<protein>
    <submittedName>
        <fullName evidence="1">Uncharacterized protein</fullName>
    </submittedName>
</protein>
<dbReference type="InterPro" id="IPR045589">
    <property type="entry name" value="DUF6464"/>
</dbReference>
<proteinExistence type="predicted"/>
<dbReference type="EMBL" id="JADWDC010000038">
    <property type="protein sequence ID" value="MCC0178248.1"/>
    <property type="molecule type" value="Genomic_DNA"/>
</dbReference>
<dbReference type="Proteomes" id="UP000729733">
    <property type="component" value="Unassembled WGS sequence"/>
</dbReference>
<evidence type="ECO:0000313" key="1">
    <source>
        <dbReference type="EMBL" id="MCC0178248.1"/>
    </source>
</evidence>